<feature type="compositionally biased region" description="Low complexity" evidence="1">
    <location>
        <begin position="1"/>
        <end position="13"/>
    </location>
</feature>
<dbReference type="Gene3D" id="1.20.120.520">
    <property type="entry name" value="nmb1532 protein domain like"/>
    <property type="match status" value="1"/>
</dbReference>
<accession>A0ABP9HDF3</accession>
<dbReference type="Pfam" id="PF01814">
    <property type="entry name" value="Hemerythrin"/>
    <property type="match status" value="1"/>
</dbReference>
<dbReference type="RefSeq" id="WP_345711096.1">
    <property type="nucleotide sequence ID" value="NZ_BAABIL010000102.1"/>
</dbReference>
<evidence type="ECO:0000313" key="3">
    <source>
        <dbReference type="EMBL" id="GAA4968167.1"/>
    </source>
</evidence>
<dbReference type="InterPro" id="IPR012312">
    <property type="entry name" value="Hemerythrin-like"/>
</dbReference>
<protein>
    <recommendedName>
        <fullName evidence="2">Hemerythrin-like domain-containing protein</fullName>
    </recommendedName>
</protein>
<dbReference type="CDD" id="cd07812">
    <property type="entry name" value="SRPBCC"/>
    <property type="match status" value="1"/>
</dbReference>
<dbReference type="SUPFAM" id="SSF55961">
    <property type="entry name" value="Bet v1-like"/>
    <property type="match status" value="1"/>
</dbReference>
<dbReference type="InterPro" id="IPR019587">
    <property type="entry name" value="Polyketide_cyclase/dehydratase"/>
</dbReference>
<proteinExistence type="predicted"/>
<feature type="region of interest" description="Disordered" evidence="1">
    <location>
        <begin position="1"/>
        <end position="26"/>
    </location>
</feature>
<feature type="domain" description="Hemerythrin-like" evidence="2">
    <location>
        <begin position="206"/>
        <end position="340"/>
    </location>
</feature>
<dbReference type="Pfam" id="PF10604">
    <property type="entry name" value="Polyketide_cyc2"/>
    <property type="match status" value="1"/>
</dbReference>
<organism evidence="3 4">
    <name type="scientific">Kineococcus glutinatus</name>
    <dbReference type="NCBI Taxonomy" id="1070872"/>
    <lineage>
        <taxon>Bacteria</taxon>
        <taxon>Bacillati</taxon>
        <taxon>Actinomycetota</taxon>
        <taxon>Actinomycetes</taxon>
        <taxon>Kineosporiales</taxon>
        <taxon>Kineosporiaceae</taxon>
        <taxon>Kineococcus</taxon>
    </lineage>
</organism>
<dbReference type="Gene3D" id="3.30.530.20">
    <property type="match status" value="1"/>
</dbReference>
<comment type="caution">
    <text evidence="3">The sequence shown here is derived from an EMBL/GenBank/DDBJ whole genome shotgun (WGS) entry which is preliminary data.</text>
</comment>
<dbReference type="InterPro" id="IPR023393">
    <property type="entry name" value="START-like_dom_sf"/>
</dbReference>
<evidence type="ECO:0000259" key="2">
    <source>
        <dbReference type="Pfam" id="PF01814"/>
    </source>
</evidence>
<reference evidence="4" key="1">
    <citation type="journal article" date="2019" name="Int. J. Syst. Evol. Microbiol.">
        <title>The Global Catalogue of Microorganisms (GCM) 10K type strain sequencing project: providing services to taxonomists for standard genome sequencing and annotation.</title>
        <authorList>
            <consortium name="The Broad Institute Genomics Platform"/>
            <consortium name="The Broad Institute Genome Sequencing Center for Infectious Disease"/>
            <person name="Wu L."/>
            <person name="Ma J."/>
        </authorList>
    </citation>
    <scope>NUCLEOTIDE SEQUENCE [LARGE SCALE GENOMIC DNA]</scope>
    <source>
        <strain evidence="4">JCM 18126</strain>
    </source>
</reference>
<evidence type="ECO:0000256" key="1">
    <source>
        <dbReference type="SAM" id="MobiDB-lite"/>
    </source>
</evidence>
<dbReference type="Proteomes" id="UP001501195">
    <property type="component" value="Unassembled WGS sequence"/>
</dbReference>
<keyword evidence="4" id="KW-1185">Reference proteome</keyword>
<dbReference type="EMBL" id="BAABIL010000102">
    <property type="protein sequence ID" value="GAA4968167.1"/>
    <property type="molecule type" value="Genomic_DNA"/>
</dbReference>
<gene>
    <name evidence="3" type="ORF">GCM10023225_08260</name>
</gene>
<name>A0ABP9HDF3_9ACTN</name>
<dbReference type="CDD" id="cd12108">
    <property type="entry name" value="Hr-like"/>
    <property type="match status" value="1"/>
</dbReference>
<evidence type="ECO:0000313" key="4">
    <source>
        <dbReference type="Proteomes" id="UP001501195"/>
    </source>
</evidence>
<sequence>MTTTTAPASTPGTADRRPRLLNPGGSTSRVVAADARALYALVADVTRTGEWSPECRSCTWLDDAGRRARRRVDEVRPGARFRGTSRWGLARWSRTCEVVSAEPGREFAFRTVPHGGADDATVWRYRFEPVPGGTLVTESYEITRGLPPLAERIAATLLPHHRDMRPHMATTLARLAAVAERGPDADQLRLPGQAAAPAGPVDVAGMYVMHHALRRDLTAFAAAAAATPLHERATWRALARRWGRFAHVLHNHHTAEDEGLWPVLVERTAAAGDTAGLATLEAMEAEHARIDPLLAACATGFDALAARADERAHRDLVTGLRRAQQELGNHLGHEERDAMALVQAHLSPADWKRFEVEHAAAGYRLRDIPFGACWAMHELPARGRRFFDDQPVPRLLHRLLHRWFERGERRAFRHATGA</sequence>